<dbReference type="InterPro" id="IPR049221">
    <property type="entry name" value="DUF6869"/>
</dbReference>
<dbReference type="EMBL" id="JACBAZ010000026">
    <property type="protein sequence ID" value="NWK57727.1"/>
    <property type="molecule type" value="Genomic_DNA"/>
</dbReference>
<organism evidence="2 3">
    <name type="scientific">Oceaniferula marina</name>
    <dbReference type="NCBI Taxonomy" id="2748318"/>
    <lineage>
        <taxon>Bacteria</taxon>
        <taxon>Pseudomonadati</taxon>
        <taxon>Verrucomicrobiota</taxon>
        <taxon>Verrucomicrobiia</taxon>
        <taxon>Verrucomicrobiales</taxon>
        <taxon>Verrucomicrobiaceae</taxon>
        <taxon>Oceaniferula</taxon>
    </lineage>
</organism>
<gene>
    <name evidence="2" type="ORF">HW115_19065</name>
</gene>
<dbReference type="Proteomes" id="UP000557872">
    <property type="component" value="Unassembled WGS sequence"/>
</dbReference>
<proteinExistence type="predicted"/>
<name>A0A851GRS5_9BACT</name>
<dbReference type="RefSeq" id="WP_178935125.1">
    <property type="nucleotide sequence ID" value="NZ_JACBAZ010000026.1"/>
</dbReference>
<feature type="domain" description="DUF6869" evidence="1">
    <location>
        <begin position="24"/>
        <end position="123"/>
    </location>
</feature>
<evidence type="ECO:0000259" key="1">
    <source>
        <dbReference type="Pfam" id="PF21746"/>
    </source>
</evidence>
<dbReference type="Pfam" id="PF21746">
    <property type="entry name" value="DUF6869"/>
    <property type="match status" value="1"/>
</dbReference>
<reference evidence="2 3" key="1">
    <citation type="submission" date="2020-07" db="EMBL/GenBank/DDBJ databases">
        <title>Roseicoccus Jingziensis gen. nov., sp. nov., isolated from coastal seawater.</title>
        <authorList>
            <person name="Feng X."/>
        </authorList>
    </citation>
    <scope>NUCLEOTIDE SEQUENCE [LARGE SCALE GENOMIC DNA]</scope>
    <source>
        <strain evidence="2 3">N1E253</strain>
    </source>
</reference>
<evidence type="ECO:0000313" key="3">
    <source>
        <dbReference type="Proteomes" id="UP000557872"/>
    </source>
</evidence>
<keyword evidence="3" id="KW-1185">Reference proteome</keyword>
<protein>
    <recommendedName>
        <fullName evidence="1">DUF6869 domain-containing protein</fullName>
    </recommendedName>
</protein>
<dbReference type="AlphaFoldDB" id="A0A851GRS5"/>
<evidence type="ECO:0000313" key="2">
    <source>
        <dbReference type="EMBL" id="NWK57727.1"/>
    </source>
</evidence>
<sequence length="128" mass="14695">MKEPPFPTRDDIITGWIDLCHSEEGSDEYEESFWSCMLLDNLIDNFPLDSYKVILDILARDNSYCVVSATGMSLLVHLIGSHGEEVIDRLEHDVRHNSDLHNALEGIYNQGASDEVWRRVKKLVYTIN</sequence>
<accession>A0A851GRS5</accession>
<comment type="caution">
    <text evidence="2">The sequence shown here is derived from an EMBL/GenBank/DDBJ whole genome shotgun (WGS) entry which is preliminary data.</text>
</comment>